<dbReference type="CDD" id="cd22109">
    <property type="entry name" value="F-box_FBXO41"/>
    <property type="match status" value="1"/>
</dbReference>
<dbReference type="Gene3D" id="3.80.10.10">
    <property type="entry name" value="Ribonuclease Inhibitor"/>
    <property type="match status" value="1"/>
</dbReference>
<dbReference type="Pfam" id="PF23165">
    <property type="entry name" value="zf-C2H2_FBX41"/>
    <property type="match status" value="1"/>
</dbReference>
<dbReference type="InterPro" id="IPR036047">
    <property type="entry name" value="F-box-like_dom_sf"/>
</dbReference>
<evidence type="ECO:0000259" key="6">
    <source>
        <dbReference type="Pfam" id="PF23165"/>
    </source>
</evidence>
<name>A0A3B4WV28_SERLL</name>
<keyword evidence="4" id="KW-1133">Transmembrane helix</keyword>
<dbReference type="PANTHER" id="PTHR15739">
    <property type="entry name" value="ZINC FINGER PROTEIN"/>
    <property type="match status" value="1"/>
</dbReference>
<proteinExistence type="predicted"/>
<evidence type="ECO:0000259" key="5">
    <source>
        <dbReference type="Pfam" id="PF12937"/>
    </source>
</evidence>
<dbReference type="InterPro" id="IPR032675">
    <property type="entry name" value="LRR_dom_sf"/>
</dbReference>
<reference evidence="7" key="2">
    <citation type="submission" date="2025-09" db="UniProtKB">
        <authorList>
            <consortium name="Ensembl"/>
        </authorList>
    </citation>
    <scope>IDENTIFICATION</scope>
</reference>
<dbReference type="InterPro" id="IPR001810">
    <property type="entry name" value="F-box_dom"/>
</dbReference>
<evidence type="ECO:0000256" key="1">
    <source>
        <dbReference type="ARBA" id="ARBA00022553"/>
    </source>
</evidence>
<dbReference type="STRING" id="1841481.ENSSLDP00000008021"/>
<dbReference type="Pfam" id="PF12937">
    <property type="entry name" value="F-box-like"/>
    <property type="match status" value="1"/>
</dbReference>
<reference evidence="7" key="1">
    <citation type="submission" date="2025-08" db="UniProtKB">
        <authorList>
            <consortium name="Ensembl"/>
        </authorList>
    </citation>
    <scope>IDENTIFICATION</scope>
</reference>
<sequence length="653" mass="73027">MTSLRKFRSFLPYFCPRCGDKFRFLSVPELQAHLVGRHTYETLLVLSQARVRSSRPGVLLPLPGPAVSQRQGSSLGTEPHSFPLQLACLDLASSSASIQLLREMFGSSDRTLPASTGHPQTPSTALALPGSLEPFPGKNVGEVGVLEFGLSVGIGLEERLGLGLDRKIARMFAEVEERVNRRMGRLRVALQRREAELERERWEGERLRSEKQEVEERAAYLSRQVDLYTFIIIIIIIIIIIVVVFQVFIETLLERADRAERQLLQLSSHTHHNRFTHHSDRYAHTDVYVDPYALTQVYTPVLGRGGRSLDGSTDDIRSVFSDIPSSLRSTPSRHHGDRQLGADTLRLRAGLLCVFPYLDARSLLRAAEVCSDWRFVARHPAVWTRLRLENARVSSFFSLWQMKLFISRSLLLLRLKHHQKQSAINLPGVEALLRSAGGSLLHLSVSQCPHILTDRTLWLASCYCRNLQMLTYRSSSDPLGQEVLWALGAGCRNISSLQVAPAHPCQQPTRFGNRCLQTIGRCWPHLQSLSVGGAGCGTQGLVSVVRTCAHLQVLELERITDMGLQVAIELCRAGLKSLQTLILTHTPLIIITLTCVCDNIRSIMVEVSVSDYFEEADTQEAQHLFGEILSTLKVLQKRPGLCDVLQVKAEGFC</sequence>
<feature type="domain" description="FBX41/ZN365 C2H2-type zinc finger" evidence="6">
    <location>
        <begin position="11"/>
        <end position="40"/>
    </location>
</feature>
<dbReference type="Gene3D" id="1.20.1280.50">
    <property type="match status" value="1"/>
</dbReference>
<dbReference type="SUPFAM" id="SSF81383">
    <property type="entry name" value="F-box domain"/>
    <property type="match status" value="1"/>
</dbReference>
<keyword evidence="2 3" id="KW-0175">Coiled coil</keyword>
<keyword evidence="1" id="KW-0597">Phosphoprotein</keyword>
<evidence type="ECO:0000256" key="3">
    <source>
        <dbReference type="SAM" id="Coils"/>
    </source>
</evidence>
<dbReference type="SUPFAM" id="SSF52047">
    <property type="entry name" value="RNI-like"/>
    <property type="match status" value="1"/>
</dbReference>
<keyword evidence="4" id="KW-0472">Membrane</keyword>
<organism evidence="7 8">
    <name type="scientific">Seriola lalandi dorsalis</name>
    <dbReference type="NCBI Taxonomy" id="1841481"/>
    <lineage>
        <taxon>Eukaryota</taxon>
        <taxon>Metazoa</taxon>
        <taxon>Chordata</taxon>
        <taxon>Craniata</taxon>
        <taxon>Vertebrata</taxon>
        <taxon>Euteleostomi</taxon>
        <taxon>Actinopterygii</taxon>
        <taxon>Neopterygii</taxon>
        <taxon>Teleostei</taxon>
        <taxon>Neoteleostei</taxon>
        <taxon>Acanthomorphata</taxon>
        <taxon>Carangaria</taxon>
        <taxon>Carangiformes</taxon>
        <taxon>Carangidae</taxon>
        <taxon>Seriola</taxon>
    </lineage>
</organism>
<evidence type="ECO:0000313" key="7">
    <source>
        <dbReference type="Ensembl" id="ENSSLDP00000008021.1"/>
    </source>
</evidence>
<keyword evidence="4" id="KW-0812">Transmembrane</keyword>
<dbReference type="Proteomes" id="UP000261360">
    <property type="component" value="Unplaced"/>
</dbReference>
<feature type="domain" description="F-box" evidence="5">
    <location>
        <begin position="351"/>
        <end position="388"/>
    </location>
</feature>
<dbReference type="GeneTree" id="ENSGT00530000063713"/>
<keyword evidence="8" id="KW-1185">Reference proteome</keyword>
<evidence type="ECO:0000256" key="2">
    <source>
        <dbReference type="ARBA" id="ARBA00023054"/>
    </source>
</evidence>
<evidence type="ECO:0000256" key="4">
    <source>
        <dbReference type="SAM" id="Phobius"/>
    </source>
</evidence>
<dbReference type="InterPro" id="IPR057038">
    <property type="entry name" value="FBX41/ZN365_Znf-C2H2"/>
</dbReference>
<feature type="transmembrane region" description="Helical" evidence="4">
    <location>
        <begin position="227"/>
        <end position="249"/>
    </location>
</feature>
<feature type="coiled-coil region" evidence="3">
    <location>
        <begin position="190"/>
        <end position="224"/>
    </location>
</feature>
<accession>A0A3B4WV28</accession>
<evidence type="ECO:0000313" key="8">
    <source>
        <dbReference type="Proteomes" id="UP000261360"/>
    </source>
</evidence>
<dbReference type="AlphaFoldDB" id="A0A3B4WV28"/>
<dbReference type="Ensembl" id="ENSSLDT00000008277.1">
    <property type="protein sequence ID" value="ENSSLDP00000008021.1"/>
    <property type="gene ID" value="ENSSLDG00000006351.1"/>
</dbReference>
<protein>
    <submittedName>
        <fullName evidence="7">Uncharacterized protein</fullName>
    </submittedName>
</protein>
<dbReference type="InterPro" id="IPR052283">
    <property type="entry name" value="GenomicStab_NeuMorph_Reg"/>
</dbReference>
<dbReference type="PANTHER" id="PTHR15739:SF4">
    <property type="entry name" value="F-BOX ONLY PROTEIN 41"/>
    <property type="match status" value="1"/>
</dbReference>